<dbReference type="AlphaFoldDB" id="A0A9P0GEX6"/>
<dbReference type="EMBL" id="OV651819">
    <property type="protein sequence ID" value="CAH1113315.1"/>
    <property type="molecule type" value="Genomic_DNA"/>
</dbReference>
<dbReference type="OrthoDB" id="6765195at2759"/>
<evidence type="ECO:0000256" key="1">
    <source>
        <dbReference type="SAM" id="MobiDB-lite"/>
    </source>
</evidence>
<gene>
    <name evidence="2" type="ORF">PSYICH_LOCUS13127</name>
</gene>
<organism evidence="2 3">
    <name type="scientific">Psylliodes chrysocephalus</name>
    <dbReference type="NCBI Taxonomy" id="3402493"/>
    <lineage>
        <taxon>Eukaryota</taxon>
        <taxon>Metazoa</taxon>
        <taxon>Ecdysozoa</taxon>
        <taxon>Arthropoda</taxon>
        <taxon>Hexapoda</taxon>
        <taxon>Insecta</taxon>
        <taxon>Pterygota</taxon>
        <taxon>Neoptera</taxon>
        <taxon>Endopterygota</taxon>
        <taxon>Coleoptera</taxon>
        <taxon>Polyphaga</taxon>
        <taxon>Cucujiformia</taxon>
        <taxon>Chrysomeloidea</taxon>
        <taxon>Chrysomelidae</taxon>
        <taxon>Galerucinae</taxon>
        <taxon>Alticini</taxon>
        <taxon>Psylliodes</taxon>
    </lineage>
</organism>
<protein>
    <submittedName>
        <fullName evidence="2">Uncharacterized protein</fullName>
    </submittedName>
</protein>
<sequence length="283" mass="33048">MSPKNKTKSREELLEQKRIAERLRYERLKKDPKKKEELREKERRKYQMEKEKGTRKLDKDMNRREHNARLEKTNMKNIVDTPNTKLQKMGDVPETRKEVVKKAIFSEILNEQLKENYAQLKTFKEKQIFGKVMSGTIVNKYKLWRNKESAISYKRIQKSARQSTLVPTAQTRLGCITSQSIKTVRKFYETDDNSRIGAGKRECITRNVVKNKKEVPSVEKFTWNFSETGHGKGAPDWVGTTCKRSADAVIAAGDDIDSLKSFVEIIQQRCPRIIIFTIDDEDI</sequence>
<evidence type="ECO:0000313" key="2">
    <source>
        <dbReference type="EMBL" id="CAH1113315.1"/>
    </source>
</evidence>
<dbReference type="Proteomes" id="UP001153636">
    <property type="component" value="Chromosome 7"/>
</dbReference>
<reference evidence="2" key="1">
    <citation type="submission" date="2022-01" db="EMBL/GenBank/DDBJ databases">
        <authorList>
            <person name="King R."/>
        </authorList>
    </citation>
    <scope>NUCLEOTIDE SEQUENCE</scope>
</reference>
<evidence type="ECO:0000313" key="3">
    <source>
        <dbReference type="Proteomes" id="UP001153636"/>
    </source>
</evidence>
<keyword evidence="3" id="KW-1185">Reference proteome</keyword>
<proteinExistence type="predicted"/>
<accession>A0A9P0GEX6</accession>
<name>A0A9P0GEX6_9CUCU</name>
<feature type="region of interest" description="Disordered" evidence="1">
    <location>
        <begin position="25"/>
        <end position="58"/>
    </location>
</feature>